<organism evidence="1">
    <name type="scientific">viral metagenome</name>
    <dbReference type="NCBI Taxonomy" id="1070528"/>
    <lineage>
        <taxon>unclassified sequences</taxon>
        <taxon>metagenomes</taxon>
        <taxon>organismal metagenomes</taxon>
    </lineage>
</organism>
<accession>A0A6C0JV73</accession>
<protein>
    <submittedName>
        <fullName evidence="1">Uncharacterized protein</fullName>
    </submittedName>
</protein>
<sequence>MIDKCNSTFLDVQNESDTSISKMPVEGLVFRSSEDPWISGKREKL</sequence>
<reference evidence="1" key="1">
    <citation type="journal article" date="2020" name="Nature">
        <title>Giant virus diversity and host interactions through global metagenomics.</title>
        <authorList>
            <person name="Schulz F."/>
            <person name="Roux S."/>
            <person name="Paez-Espino D."/>
            <person name="Jungbluth S."/>
            <person name="Walsh D.A."/>
            <person name="Denef V.J."/>
            <person name="McMahon K.D."/>
            <person name="Konstantinidis K.T."/>
            <person name="Eloe-Fadrosh E.A."/>
            <person name="Kyrpides N.C."/>
            <person name="Woyke T."/>
        </authorList>
    </citation>
    <scope>NUCLEOTIDE SEQUENCE</scope>
    <source>
        <strain evidence="1">GVMAG-S-1041349-163</strain>
    </source>
</reference>
<dbReference type="EMBL" id="MN740687">
    <property type="protein sequence ID" value="QHU07798.1"/>
    <property type="molecule type" value="Genomic_DNA"/>
</dbReference>
<dbReference type="AlphaFoldDB" id="A0A6C0JV73"/>
<evidence type="ECO:0000313" key="1">
    <source>
        <dbReference type="EMBL" id="QHU07798.1"/>
    </source>
</evidence>
<name>A0A6C0JV73_9ZZZZ</name>
<proteinExistence type="predicted"/>